<dbReference type="InterPro" id="IPR018108">
    <property type="entry name" value="MCP_transmembrane"/>
</dbReference>
<feature type="repeat" description="Solcar" evidence="8">
    <location>
        <begin position="276"/>
        <end position="365"/>
    </location>
</feature>
<keyword evidence="6" id="KW-1133">Transmembrane helix</keyword>
<dbReference type="InterPro" id="IPR044712">
    <property type="entry name" value="SLC25A32-like"/>
</dbReference>
<dbReference type="GO" id="GO:0055085">
    <property type="term" value="P:transmembrane transport"/>
    <property type="evidence" value="ECO:0007669"/>
    <property type="project" value="InterPro"/>
</dbReference>
<keyword evidence="7 8" id="KW-0472">Membrane</keyword>
<dbReference type="EMBL" id="JAFEUZ010000032">
    <property type="protein sequence ID" value="KAG5470511.1"/>
    <property type="molecule type" value="Genomic_DNA"/>
</dbReference>
<sequence>MDSSLVTAPACNETGAGRLDTRYSVHVFGRSGSGSSSSSPTPCSTLPALATASMDKGNSHLVDTEHVPTSLNAIGPHAPVAIHTVSSQLASATSTCVFYPFDTLKIRYMSQDGTATRLHNGRVYSSIYSSLALICREEGLRALFRGCAVAVAGSMVAWGVYMLLYRQLCNLTESTSYTERSCVSAVSSAISSCVACPIFLVKSRMQLEEVKRVSLYRSFWSGVHHTVQTTGVRSLWRGLPLQLFLIFPNALSIPTYDTLKRFLLQNRWHHAELTELNLFEIGVCSTLTKVWILILSHPLVMMKVRMQDERATLGECQYRSVAQSFSSVLKTQGPQGMYRGFFTALVHSLPRSFLHYCIYEKTLVLLCRRYPSP</sequence>
<dbReference type="GO" id="GO:0016020">
    <property type="term" value="C:membrane"/>
    <property type="evidence" value="ECO:0007669"/>
    <property type="project" value="UniProtKB-SubCell"/>
</dbReference>
<evidence type="ECO:0008006" key="12">
    <source>
        <dbReference type="Google" id="ProtNLM"/>
    </source>
</evidence>
<organism evidence="10 11">
    <name type="scientific">Leishmania martiniquensis</name>
    <dbReference type="NCBI Taxonomy" id="1580590"/>
    <lineage>
        <taxon>Eukaryota</taxon>
        <taxon>Discoba</taxon>
        <taxon>Euglenozoa</taxon>
        <taxon>Kinetoplastea</taxon>
        <taxon>Metakinetoplastina</taxon>
        <taxon>Trypanosomatida</taxon>
        <taxon>Trypanosomatidae</taxon>
        <taxon>Leishmaniinae</taxon>
        <taxon>Leishmania</taxon>
    </lineage>
</organism>
<keyword evidence="3 9" id="KW-0813">Transport</keyword>
<proteinExistence type="inferred from homology"/>
<dbReference type="PROSITE" id="PS50920">
    <property type="entry name" value="SOLCAR"/>
    <property type="match status" value="3"/>
</dbReference>
<keyword evidence="11" id="KW-1185">Reference proteome</keyword>
<keyword evidence="4 8" id="KW-0812">Transmembrane</keyword>
<gene>
    <name evidence="10" type="ORF">LSCM1_01755</name>
</gene>
<dbReference type="Gene3D" id="1.50.40.10">
    <property type="entry name" value="Mitochondrial carrier domain"/>
    <property type="match status" value="2"/>
</dbReference>
<evidence type="ECO:0000256" key="8">
    <source>
        <dbReference type="PROSITE-ProRule" id="PRU00282"/>
    </source>
</evidence>
<protein>
    <recommendedName>
        <fullName evidence="12">Mitochondrial carrier protein</fullName>
    </recommendedName>
</protein>
<evidence type="ECO:0000256" key="1">
    <source>
        <dbReference type="ARBA" id="ARBA00004141"/>
    </source>
</evidence>
<name>A0A836KE47_9TRYP</name>
<evidence type="ECO:0000313" key="10">
    <source>
        <dbReference type="EMBL" id="KAG5470511.1"/>
    </source>
</evidence>
<evidence type="ECO:0000256" key="9">
    <source>
        <dbReference type="RuleBase" id="RU000488"/>
    </source>
</evidence>
<comment type="similarity">
    <text evidence="2 9">Belongs to the mitochondrial carrier (TC 2.A.29) family.</text>
</comment>
<dbReference type="GeneID" id="92511867"/>
<evidence type="ECO:0000256" key="2">
    <source>
        <dbReference type="ARBA" id="ARBA00006375"/>
    </source>
</evidence>
<dbReference type="Proteomes" id="UP000673552">
    <property type="component" value="Chromosome 32"/>
</dbReference>
<feature type="repeat" description="Solcar" evidence="8">
    <location>
        <begin position="78"/>
        <end position="171"/>
    </location>
</feature>
<comment type="caution">
    <text evidence="10">The sequence shown here is derived from an EMBL/GenBank/DDBJ whole genome shotgun (WGS) entry which is preliminary data.</text>
</comment>
<dbReference type="InterPro" id="IPR023395">
    <property type="entry name" value="MCP_dom_sf"/>
</dbReference>
<feature type="repeat" description="Solcar" evidence="8">
    <location>
        <begin position="175"/>
        <end position="262"/>
    </location>
</feature>
<comment type="subcellular location">
    <subcellularLocation>
        <location evidence="1">Membrane</location>
        <topology evidence="1">Multi-pass membrane protein</topology>
    </subcellularLocation>
</comment>
<dbReference type="OrthoDB" id="270584at2759"/>
<dbReference type="FunFam" id="1.50.40.10:FF:000226">
    <property type="entry name" value="Mitochondrial carrier protein-like protein"/>
    <property type="match status" value="1"/>
</dbReference>
<dbReference type="RefSeq" id="XP_067175904.1">
    <property type="nucleotide sequence ID" value="XM_067319355.1"/>
</dbReference>
<dbReference type="AlphaFoldDB" id="A0A836KE47"/>
<evidence type="ECO:0000256" key="7">
    <source>
        <dbReference type="ARBA" id="ARBA00023136"/>
    </source>
</evidence>
<dbReference type="GO" id="GO:0006862">
    <property type="term" value="P:nucleotide transport"/>
    <property type="evidence" value="ECO:0007669"/>
    <property type="project" value="InterPro"/>
</dbReference>
<accession>A0A836KE47</accession>
<keyword evidence="5" id="KW-0677">Repeat</keyword>
<evidence type="ECO:0000256" key="5">
    <source>
        <dbReference type="ARBA" id="ARBA00022737"/>
    </source>
</evidence>
<reference evidence="10 11" key="1">
    <citation type="submission" date="2021-03" db="EMBL/GenBank/DDBJ databases">
        <title>Leishmania (Mundinia) martiniquensis Genome sequencing and assembly.</title>
        <authorList>
            <person name="Almutairi H."/>
            <person name="Gatherer D."/>
        </authorList>
    </citation>
    <scope>NUCLEOTIDE SEQUENCE [LARGE SCALE GENOMIC DNA]</scope>
    <source>
        <strain evidence="10">LSCM1</strain>
    </source>
</reference>
<dbReference type="KEGG" id="lmat:92511867"/>
<dbReference type="SUPFAM" id="SSF103506">
    <property type="entry name" value="Mitochondrial carrier"/>
    <property type="match status" value="1"/>
</dbReference>
<evidence type="ECO:0000256" key="4">
    <source>
        <dbReference type="ARBA" id="ARBA00022692"/>
    </source>
</evidence>
<evidence type="ECO:0000313" key="11">
    <source>
        <dbReference type="Proteomes" id="UP000673552"/>
    </source>
</evidence>
<evidence type="ECO:0000256" key="6">
    <source>
        <dbReference type="ARBA" id="ARBA00022989"/>
    </source>
</evidence>
<evidence type="ECO:0000256" key="3">
    <source>
        <dbReference type="ARBA" id="ARBA00022448"/>
    </source>
</evidence>
<dbReference type="PANTHER" id="PTHR45683">
    <property type="entry name" value="MITOCHONDRIAL NICOTINAMIDE ADENINE DINUCLEOTIDE TRANSPORTER 1-RELATED-RELATED"/>
    <property type="match status" value="1"/>
</dbReference>
<dbReference type="Pfam" id="PF00153">
    <property type="entry name" value="Mito_carr"/>
    <property type="match status" value="3"/>
</dbReference>